<dbReference type="EMBL" id="BK015423">
    <property type="protein sequence ID" value="DAE05993.1"/>
    <property type="molecule type" value="Genomic_DNA"/>
</dbReference>
<protein>
    <submittedName>
        <fullName evidence="2">Glucosyl transferase GtrII</fullName>
    </submittedName>
</protein>
<sequence length="480" mass="53917">MNIISSKYKTQYIAFIVALISGIISYGFELSHFTLSIDEEATNNYLHMIDFGRWGHAFLKEYIFPEPWAPFFSLFFALIAISAASSSCCFLLQLNTRESVLFSALFASFPQMAYQLQFSNQAETVGIALFLSSISTIFFRNKKLWGSLSFVILNVIVTSIYQSFLFFSASLITILILKEICDGKNNINGWIKESFKAASLLLISVVIYSSIAKAIKDHYDLHSVSYFSSMISWGNTGISETLINIIGYIKTSAYTIPYYGFNFYFISSIAIIISCFAAKKYGLRSFTLAIVVAFVVMASPFFLNIIIGSGTPARTLSQMPLVFAAGIVLLIRHIKKDAIHYALAVVFVLISCSYISKMFYSDFIASEQDKRIAYNLMSDIHHKYPETKNGNVKLITHGNITQINPWANYRSDDFGVSFFQRGISSRIGRFIYTNGIGNVTPAGEEELNDEQRIILQKMNIWNGDQGIEMSNGVVIVKLSE</sequence>
<dbReference type="Pfam" id="PF14264">
    <property type="entry name" value="Glucos_trans_II"/>
    <property type="match status" value="1"/>
</dbReference>
<feature type="transmembrane region" description="Helical" evidence="1">
    <location>
        <begin position="261"/>
        <end position="278"/>
    </location>
</feature>
<keyword evidence="1" id="KW-0812">Transmembrane</keyword>
<feature type="transmembrane region" description="Helical" evidence="1">
    <location>
        <begin position="285"/>
        <end position="307"/>
    </location>
</feature>
<reference evidence="2" key="1">
    <citation type="journal article" date="2021" name="Proc. Natl. Acad. Sci. U.S.A.">
        <title>A Catalog of Tens of Thousands of Viruses from Human Metagenomes Reveals Hidden Associations with Chronic Diseases.</title>
        <authorList>
            <person name="Tisza M.J."/>
            <person name="Buck C.B."/>
        </authorList>
    </citation>
    <scope>NUCLEOTIDE SEQUENCE</scope>
    <source>
        <strain evidence="2">CtCWF2</strain>
    </source>
</reference>
<evidence type="ECO:0000313" key="2">
    <source>
        <dbReference type="EMBL" id="DAE05993.1"/>
    </source>
</evidence>
<feature type="transmembrane region" description="Helical" evidence="1">
    <location>
        <begin position="68"/>
        <end position="92"/>
    </location>
</feature>
<keyword evidence="2" id="KW-0808">Transferase</keyword>
<feature type="transmembrane region" description="Helical" evidence="1">
    <location>
        <begin position="12"/>
        <end position="28"/>
    </location>
</feature>
<keyword evidence="1" id="KW-1133">Transmembrane helix</keyword>
<feature type="transmembrane region" description="Helical" evidence="1">
    <location>
        <begin position="338"/>
        <end position="360"/>
    </location>
</feature>
<dbReference type="InterPro" id="IPR025686">
    <property type="entry name" value="Glucos_trans_II"/>
</dbReference>
<evidence type="ECO:0000256" key="1">
    <source>
        <dbReference type="SAM" id="Phobius"/>
    </source>
</evidence>
<feature type="transmembrane region" description="Helical" evidence="1">
    <location>
        <begin position="122"/>
        <end position="139"/>
    </location>
</feature>
<name>A0A8S5PHZ1_9CAUD</name>
<feature type="transmembrane region" description="Helical" evidence="1">
    <location>
        <begin position="151"/>
        <end position="177"/>
    </location>
</feature>
<accession>A0A8S5PHZ1</accession>
<proteinExistence type="predicted"/>
<dbReference type="GO" id="GO:0016740">
    <property type="term" value="F:transferase activity"/>
    <property type="evidence" value="ECO:0007669"/>
    <property type="project" value="UniProtKB-KW"/>
</dbReference>
<organism evidence="2">
    <name type="scientific">Podoviridae sp. ctCWF2</name>
    <dbReference type="NCBI Taxonomy" id="2825230"/>
    <lineage>
        <taxon>Viruses</taxon>
        <taxon>Duplodnaviria</taxon>
        <taxon>Heunggongvirae</taxon>
        <taxon>Uroviricota</taxon>
        <taxon>Caudoviricetes</taxon>
    </lineage>
</organism>
<feature type="transmembrane region" description="Helical" evidence="1">
    <location>
        <begin position="313"/>
        <end position="331"/>
    </location>
</feature>
<feature type="transmembrane region" description="Helical" evidence="1">
    <location>
        <begin position="197"/>
        <end position="215"/>
    </location>
</feature>
<keyword evidence="1" id="KW-0472">Membrane</keyword>